<sequence length="10" mass="1107">MLAGKKKGFQ</sequence>
<dbReference type="EMBL" id="GBRH01278117">
    <property type="protein sequence ID" value="JAD19778.1"/>
    <property type="molecule type" value="Transcribed_RNA"/>
</dbReference>
<reference evidence="1" key="1">
    <citation type="submission" date="2014-09" db="EMBL/GenBank/DDBJ databases">
        <authorList>
            <person name="Magalhaes I.L.F."/>
            <person name="Oliveira U."/>
            <person name="Santos F.R."/>
            <person name="Vidigal T.H.D.A."/>
            <person name="Brescovit A.D."/>
            <person name="Santos A.J."/>
        </authorList>
    </citation>
    <scope>NUCLEOTIDE SEQUENCE</scope>
    <source>
        <tissue evidence="1">Shoot tissue taken approximately 20 cm above the soil surface</tissue>
    </source>
</reference>
<organism evidence="1">
    <name type="scientific">Arundo donax</name>
    <name type="common">Giant reed</name>
    <name type="synonym">Donax arundinaceus</name>
    <dbReference type="NCBI Taxonomy" id="35708"/>
    <lineage>
        <taxon>Eukaryota</taxon>
        <taxon>Viridiplantae</taxon>
        <taxon>Streptophyta</taxon>
        <taxon>Embryophyta</taxon>
        <taxon>Tracheophyta</taxon>
        <taxon>Spermatophyta</taxon>
        <taxon>Magnoliopsida</taxon>
        <taxon>Liliopsida</taxon>
        <taxon>Poales</taxon>
        <taxon>Poaceae</taxon>
        <taxon>PACMAD clade</taxon>
        <taxon>Arundinoideae</taxon>
        <taxon>Arundineae</taxon>
        <taxon>Arundo</taxon>
    </lineage>
</organism>
<accession>A0A0A8Y4Y5</accession>
<reference evidence="1" key="2">
    <citation type="journal article" date="2015" name="Data Brief">
        <title>Shoot transcriptome of the giant reed, Arundo donax.</title>
        <authorList>
            <person name="Barrero R.A."/>
            <person name="Guerrero F.D."/>
            <person name="Moolhuijzen P."/>
            <person name="Goolsby J.A."/>
            <person name="Tidwell J."/>
            <person name="Bellgard S.E."/>
            <person name="Bellgard M.I."/>
        </authorList>
    </citation>
    <scope>NUCLEOTIDE SEQUENCE</scope>
    <source>
        <tissue evidence="1">Shoot tissue taken approximately 20 cm above the soil surface</tissue>
    </source>
</reference>
<protein>
    <submittedName>
        <fullName evidence="1">Uncharacterized protein</fullName>
    </submittedName>
</protein>
<evidence type="ECO:0000313" key="1">
    <source>
        <dbReference type="EMBL" id="JAD19778.1"/>
    </source>
</evidence>
<name>A0A0A8Y4Y5_ARUDO</name>
<proteinExistence type="predicted"/>